<keyword evidence="2" id="KW-1185">Reference proteome</keyword>
<proteinExistence type="predicted"/>
<organism evidence="1 2">
    <name type="scientific">Trifolium pratense</name>
    <name type="common">Red clover</name>
    <dbReference type="NCBI Taxonomy" id="57577"/>
    <lineage>
        <taxon>Eukaryota</taxon>
        <taxon>Viridiplantae</taxon>
        <taxon>Streptophyta</taxon>
        <taxon>Embryophyta</taxon>
        <taxon>Tracheophyta</taxon>
        <taxon>Spermatophyta</taxon>
        <taxon>Magnoliopsida</taxon>
        <taxon>eudicotyledons</taxon>
        <taxon>Gunneridae</taxon>
        <taxon>Pentapetalae</taxon>
        <taxon>rosids</taxon>
        <taxon>fabids</taxon>
        <taxon>Fabales</taxon>
        <taxon>Fabaceae</taxon>
        <taxon>Papilionoideae</taxon>
        <taxon>50 kb inversion clade</taxon>
        <taxon>NPAAA clade</taxon>
        <taxon>Hologalegina</taxon>
        <taxon>IRL clade</taxon>
        <taxon>Trifolieae</taxon>
        <taxon>Trifolium</taxon>
    </lineage>
</organism>
<evidence type="ECO:0000313" key="1">
    <source>
        <dbReference type="EMBL" id="CAJ2661864.1"/>
    </source>
</evidence>
<name>A0ACB0KXJ7_TRIPR</name>
<dbReference type="Proteomes" id="UP001177021">
    <property type="component" value="Unassembled WGS sequence"/>
</dbReference>
<protein>
    <submittedName>
        <fullName evidence="1">Uncharacterized protein</fullName>
    </submittedName>
</protein>
<evidence type="ECO:0000313" key="2">
    <source>
        <dbReference type="Proteomes" id="UP001177021"/>
    </source>
</evidence>
<reference evidence="1" key="1">
    <citation type="submission" date="2023-10" db="EMBL/GenBank/DDBJ databases">
        <authorList>
            <person name="Rodriguez Cubillos JULIANA M."/>
            <person name="De Vega J."/>
        </authorList>
    </citation>
    <scope>NUCLEOTIDE SEQUENCE</scope>
</reference>
<accession>A0ACB0KXJ7</accession>
<dbReference type="EMBL" id="CASHSV030000409">
    <property type="protein sequence ID" value="CAJ2661864.1"/>
    <property type="molecule type" value="Genomic_DNA"/>
</dbReference>
<sequence length="864" mass="97453">MEQNHAALRVDVDDMKEKMDKMFELMQNMANKPQLVVNQPWPTYGLPPGYVPPEDDSNGPPPPPLVPVAIPVINGGNNSQGVSTGPNGDASHATEDVQLGCPTPNQATVVIAHSEDESTQKYKLHSSCKDCLVNLNNCQGMKESLQKLMDQGLVQIGYSRKSANISVVESQGLEPFEIPYQRTKVQISIKKIDPVVFHVPAQFSFKSTKEIPWNYLPTVSVGGEPIVNVEPVIDNIVGIGGMTRSGRVFSQISQIGAFVTTLQAKRKSSKKSRLTMTSWKAMKEALEEGIPSGWGKVPEVCEKKDRFGLGYQPTRRGILGAAQRKMGTLQETFRSAGFNYEGHVAMLNDEEEDTPDLVHQCAPDEVLRNWNAWEIPEVISKSTNKAIETNTAMIPVDFEFPINQAEEGDEDDCELPEGLDRLLEQEEKEIQPHQEPIEVINLGTDEDKKEIKIGASLREGVKRRLVNLLQEYVDVFAWSYQDMPGLDTDIVVHKLPLKPECPPIKQKLRRTRPDMALKIREEQDETRRKEHAIYFLSKKFTECESRYTALEKTCCALAWAARRLRQYMLTHTTMLISKMDPIKYIFEKPALTGKIARWQMLLSEYDIQYVTQKAIKGSVLAGHLAHQPLEEYQPVQFDFPDEDIMVVSDKEAIGDDEGPEPGARWKLAFDGASNAMGHGVGAVLISPRNGYTPFTARLCFDCTNNVAEYEACIMGLEAAIDLRIKILEVYGDSALVICQVKGEWETRHPKLIPYRAHVVKLMEYFDEITFHHIPREENQVADALATLSSMYQVRSHNEAPIIKVERRDEPIVCTIVEEGLDGKPWFHDIKRYLEKQEYPENASSNDKKTLRRLASQFFLNGDVL</sequence>
<comment type="caution">
    <text evidence="1">The sequence shown here is derived from an EMBL/GenBank/DDBJ whole genome shotgun (WGS) entry which is preliminary data.</text>
</comment>
<gene>
    <name evidence="1" type="ORF">MILVUS5_LOCUS27507</name>
</gene>